<gene>
    <name evidence="2" type="ORF">M407DRAFT_241003</name>
</gene>
<protein>
    <submittedName>
        <fullName evidence="2">Uncharacterized protein</fullName>
    </submittedName>
</protein>
<sequence length="97" mass="10584">MAYYLLTDTKDTIVCEAIDEARINMQQGGNELGSGGRFMRKDRGSSANKGIHSSYYSSPGTLSSEYTTQQATSHMKVFEPGTKSGLLNISHKNSMTP</sequence>
<accession>A0A0C3LI10</accession>
<evidence type="ECO:0000313" key="2">
    <source>
        <dbReference type="EMBL" id="KIO33628.1"/>
    </source>
</evidence>
<organism evidence="2 3">
    <name type="scientific">Tulasnella calospora MUT 4182</name>
    <dbReference type="NCBI Taxonomy" id="1051891"/>
    <lineage>
        <taxon>Eukaryota</taxon>
        <taxon>Fungi</taxon>
        <taxon>Dikarya</taxon>
        <taxon>Basidiomycota</taxon>
        <taxon>Agaricomycotina</taxon>
        <taxon>Agaricomycetes</taxon>
        <taxon>Cantharellales</taxon>
        <taxon>Tulasnellaceae</taxon>
        <taxon>Tulasnella</taxon>
    </lineage>
</organism>
<feature type="compositionally biased region" description="Polar residues" evidence="1">
    <location>
        <begin position="85"/>
        <end position="97"/>
    </location>
</feature>
<feature type="compositionally biased region" description="Polar residues" evidence="1">
    <location>
        <begin position="59"/>
        <end position="68"/>
    </location>
</feature>
<evidence type="ECO:0000256" key="1">
    <source>
        <dbReference type="SAM" id="MobiDB-lite"/>
    </source>
</evidence>
<dbReference type="HOGENOM" id="CLU_2348234_0_0_1"/>
<proteinExistence type="predicted"/>
<dbReference type="AlphaFoldDB" id="A0A0C3LI10"/>
<name>A0A0C3LI10_9AGAM</name>
<feature type="region of interest" description="Disordered" evidence="1">
    <location>
        <begin position="78"/>
        <end position="97"/>
    </location>
</feature>
<keyword evidence="3" id="KW-1185">Reference proteome</keyword>
<reference evidence="2 3" key="1">
    <citation type="submission" date="2014-04" db="EMBL/GenBank/DDBJ databases">
        <authorList>
            <consortium name="DOE Joint Genome Institute"/>
            <person name="Kuo A."/>
            <person name="Girlanda M."/>
            <person name="Perotto S."/>
            <person name="Kohler A."/>
            <person name="Nagy L.G."/>
            <person name="Floudas D."/>
            <person name="Copeland A."/>
            <person name="Barry K.W."/>
            <person name="Cichocki N."/>
            <person name="Veneault-Fourrey C."/>
            <person name="LaButti K."/>
            <person name="Lindquist E.A."/>
            <person name="Lipzen A."/>
            <person name="Lundell T."/>
            <person name="Morin E."/>
            <person name="Murat C."/>
            <person name="Sun H."/>
            <person name="Tunlid A."/>
            <person name="Henrissat B."/>
            <person name="Grigoriev I.V."/>
            <person name="Hibbett D.S."/>
            <person name="Martin F."/>
            <person name="Nordberg H.P."/>
            <person name="Cantor M.N."/>
            <person name="Hua S.X."/>
        </authorList>
    </citation>
    <scope>NUCLEOTIDE SEQUENCE [LARGE SCALE GENOMIC DNA]</scope>
    <source>
        <strain evidence="2 3">MUT 4182</strain>
    </source>
</reference>
<reference evidence="3" key="2">
    <citation type="submission" date="2015-01" db="EMBL/GenBank/DDBJ databases">
        <title>Evolutionary Origins and Diversification of the Mycorrhizal Mutualists.</title>
        <authorList>
            <consortium name="DOE Joint Genome Institute"/>
            <consortium name="Mycorrhizal Genomics Consortium"/>
            <person name="Kohler A."/>
            <person name="Kuo A."/>
            <person name="Nagy L.G."/>
            <person name="Floudas D."/>
            <person name="Copeland A."/>
            <person name="Barry K.W."/>
            <person name="Cichocki N."/>
            <person name="Veneault-Fourrey C."/>
            <person name="LaButti K."/>
            <person name="Lindquist E.A."/>
            <person name="Lipzen A."/>
            <person name="Lundell T."/>
            <person name="Morin E."/>
            <person name="Murat C."/>
            <person name="Riley R."/>
            <person name="Ohm R."/>
            <person name="Sun H."/>
            <person name="Tunlid A."/>
            <person name="Henrissat B."/>
            <person name="Grigoriev I.V."/>
            <person name="Hibbett D.S."/>
            <person name="Martin F."/>
        </authorList>
    </citation>
    <scope>NUCLEOTIDE SEQUENCE [LARGE SCALE GENOMIC DNA]</scope>
    <source>
        <strain evidence="3">MUT 4182</strain>
    </source>
</reference>
<dbReference type="EMBL" id="KN822947">
    <property type="protein sequence ID" value="KIO33628.1"/>
    <property type="molecule type" value="Genomic_DNA"/>
</dbReference>
<evidence type="ECO:0000313" key="3">
    <source>
        <dbReference type="Proteomes" id="UP000054248"/>
    </source>
</evidence>
<dbReference type="Proteomes" id="UP000054248">
    <property type="component" value="Unassembled WGS sequence"/>
</dbReference>
<feature type="region of interest" description="Disordered" evidence="1">
    <location>
        <begin position="27"/>
        <end position="68"/>
    </location>
</feature>